<evidence type="ECO:0000256" key="1">
    <source>
        <dbReference type="ARBA" id="ARBA00004141"/>
    </source>
</evidence>
<proteinExistence type="inferred from homology"/>
<comment type="caution">
    <text evidence="8">The sequence shown here is derived from an EMBL/GenBank/DDBJ whole genome shotgun (WGS) entry which is preliminary data.</text>
</comment>
<dbReference type="AlphaFoldDB" id="A0A392R028"/>
<keyword evidence="5 6" id="KW-0472">Membrane</keyword>
<evidence type="ECO:0000256" key="3">
    <source>
        <dbReference type="ARBA" id="ARBA00022692"/>
    </source>
</evidence>
<keyword evidence="9" id="KW-1185">Reference proteome</keyword>
<sequence>MVATMAEETKNPSRDIPIGLIGSMSMITVIYCLMALALVSMVNYTEIDPEAAYSVAFVQIGMKWGKYLVSICALKGMTTSLLVGSMGQA</sequence>
<name>A0A392R028_9FABA</name>
<dbReference type="InterPro" id="IPR004841">
    <property type="entry name" value="AA-permease/SLC12A_dom"/>
</dbReference>
<dbReference type="PANTHER" id="PTHR43243:SF62">
    <property type="entry name" value="CATIONIC AMINO ACID TRANSPORTER 8, VACUOLAR"/>
    <property type="match status" value="1"/>
</dbReference>
<accession>A0A392R028</accession>
<protein>
    <submittedName>
        <fullName evidence="8">Cationic amino acid transporter 8 vacuolar-like</fullName>
    </submittedName>
</protein>
<evidence type="ECO:0000256" key="2">
    <source>
        <dbReference type="ARBA" id="ARBA00008572"/>
    </source>
</evidence>
<feature type="non-terminal residue" evidence="8">
    <location>
        <position position="89"/>
    </location>
</feature>
<evidence type="ECO:0000259" key="7">
    <source>
        <dbReference type="Pfam" id="PF00324"/>
    </source>
</evidence>
<comment type="subcellular location">
    <subcellularLocation>
        <location evidence="1">Membrane</location>
        <topology evidence="1">Multi-pass membrane protein</topology>
    </subcellularLocation>
</comment>
<dbReference type="GO" id="GO:0005886">
    <property type="term" value="C:plasma membrane"/>
    <property type="evidence" value="ECO:0007669"/>
    <property type="project" value="TreeGrafter"/>
</dbReference>
<reference evidence="8 9" key="1">
    <citation type="journal article" date="2018" name="Front. Plant Sci.">
        <title>Red Clover (Trifolium pratense) and Zigzag Clover (T. medium) - A Picture of Genomic Similarities and Differences.</title>
        <authorList>
            <person name="Dluhosova J."/>
            <person name="Istvanek J."/>
            <person name="Nedelnik J."/>
            <person name="Repkova J."/>
        </authorList>
    </citation>
    <scope>NUCLEOTIDE SEQUENCE [LARGE SCALE GENOMIC DNA]</scope>
    <source>
        <strain evidence="9">cv. 10/8</strain>
        <tissue evidence="8">Leaf</tissue>
    </source>
</reference>
<evidence type="ECO:0000256" key="5">
    <source>
        <dbReference type="ARBA" id="ARBA00023136"/>
    </source>
</evidence>
<dbReference type="EMBL" id="LXQA010173700">
    <property type="protein sequence ID" value="MCI29599.1"/>
    <property type="molecule type" value="Genomic_DNA"/>
</dbReference>
<dbReference type="Gene3D" id="1.20.1740.10">
    <property type="entry name" value="Amino acid/polyamine transporter I"/>
    <property type="match status" value="1"/>
</dbReference>
<organism evidence="8 9">
    <name type="scientific">Trifolium medium</name>
    <dbReference type="NCBI Taxonomy" id="97028"/>
    <lineage>
        <taxon>Eukaryota</taxon>
        <taxon>Viridiplantae</taxon>
        <taxon>Streptophyta</taxon>
        <taxon>Embryophyta</taxon>
        <taxon>Tracheophyta</taxon>
        <taxon>Spermatophyta</taxon>
        <taxon>Magnoliopsida</taxon>
        <taxon>eudicotyledons</taxon>
        <taxon>Gunneridae</taxon>
        <taxon>Pentapetalae</taxon>
        <taxon>rosids</taxon>
        <taxon>fabids</taxon>
        <taxon>Fabales</taxon>
        <taxon>Fabaceae</taxon>
        <taxon>Papilionoideae</taxon>
        <taxon>50 kb inversion clade</taxon>
        <taxon>NPAAA clade</taxon>
        <taxon>Hologalegina</taxon>
        <taxon>IRL clade</taxon>
        <taxon>Trifolieae</taxon>
        <taxon>Trifolium</taxon>
    </lineage>
</organism>
<dbReference type="Pfam" id="PF00324">
    <property type="entry name" value="AA_permease"/>
    <property type="match status" value="1"/>
</dbReference>
<feature type="transmembrane region" description="Helical" evidence="6">
    <location>
        <begin position="20"/>
        <end position="44"/>
    </location>
</feature>
<feature type="domain" description="Amino acid permease/ SLC12A" evidence="7">
    <location>
        <begin position="1"/>
        <end position="74"/>
    </location>
</feature>
<evidence type="ECO:0000256" key="6">
    <source>
        <dbReference type="SAM" id="Phobius"/>
    </source>
</evidence>
<keyword evidence="4 6" id="KW-1133">Transmembrane helix</keyword>
<evidence type="ECO:0000313" key="8">
    <source>
        <dbReference type="EMBL" id="MCI29599.1"/>
    </source>
</evidence>
<comment type="similarity">
    <text evidence="2">Belongs to the amino acid-polyamine-organocation (APC) superfamily. Cationic amino acid transporter (CAT) (TC 2.A.3.3) family.</text>
</comment>
<evidence type="ECO:0000256" key="4">
    <source>
        <dbReference type="ARBA" id="ARBA00022989"/>
    </source>
</evidence>
<keyword evidence="3 6" id="KW-0812">Transmembrane</keyword>
<dbReference type="GO" id="GO:0015171">
    <property type="term" value="F:amino acid transmembrane transporter activity"/>
    <property type="evidence" value="ECO:0007669"/>
    <property type="project" value="TreeGrafter"/>
</dbReference>
<dbReference type="Proteomes" id="UP000265520">
    <property type="component" value="Unassembled WGS sequence"/>
</dbReference>
<evidence type="ECO:0000313" key="9">
    <source>
        <dbReference type="Proteomes" id="UP000265520"/>
    </source>
</evidence>
<dbReference type="PANTHER" id="PTHR43243">
    <property type="entry name" value="INNER MEMBRANE TRANSPORTER YGJI-RELATED"/>
    <property type="match status" value="1"/>
</dbReference>